<dbReference type="Gene3D" id="1.10.246.150">
    <property type="match status" value="1"/>
</dbReference>
<dbReference type="Proteomes" id="UP000377798">
    <property type="component" value="Unassembled WGS sequence"/>
</dbReference>
<dbReference type="EMBL" id="CAACYI010000001">
    <property type="protein sequence ID" value="VFB17204.1"/>
    <property type="molecule type" value="Genomic_DNA"/>
</dbReference>
<accession>A0A8H2QYX6</accession>
<dbReference type="InterPro" id="IPR053746">
    <property type="entry name" value="Viral_HT_Connector_Assembly"/>
</dbReference>
<keyword evidence="1" id="KW-0175">Coiled coil</keyword>
<comment type="caution">
    <text evidence="2">The sequence shown here is derived from an EMBL/GenBank/DDBJ whole genome shotgun (WGS) entry which is preliminary data.</text>
</comment>
<protein>
    <submittedName>
        <fullName evidence="2">Uncharacterized protein</fullName>
    </submittedName>
</protein>
<keyword evidence="3" id="KW-1185">Reference proteome</keyword>
<evidence type="ECO:0000256" key="1">
    <source>
        <dbReference type="SAM" id="Coils"/>
    </source>
</evidence>
<sequence length="118" mass="13770">MMDMDQKQIKDLLAQAREEKEEDKTRLRALYLEQIEDYCNLSFEKDLPAGVALALDELVKTDPSRFNLTSEKLSDMAVTYNATTDGLPDYIQAWLNPYRRIYLAGNKRKRPYIANPRH</sequence>
<gene>
    <name evidence="2" type="ORF">NCTC13150_01790</name>
</gene>
<organism evidence="2 3">
    <name type="scientific">Urinicoccus massiliensis</name>
    <dbReference type="NCBI Taxonomy" id="1723382"/>
    <lineage>
        <taxon>Bacteria</taxon>
        <taxon>Bacillati</taxon>
        <taxon>Bacillota</taxon>
        <taxon>Tissierellia</taxon>
        <taxon>Tissierellales</taxon>
        <taxon>Peptoniphilaceae</taxon>
        <taxon>Urinicoccus</taxon>
    </lineage>
</organism>
<name>A0A8H2QYX6_9FIRM</name>
<evidence type="ECO:0000313" key="2">
    <source>
        <dbReference type="EMBL" id="VFB17204.1"/>
    </source>
</evidence>
<dbReference type="AlphaFoldDB" id="A0A8H2QYX6"/>
<evidence type="ECO:0000313" key="3">
    <source>
        <dbReference type="Proteomes" id="UP000377798"/>
    </source>
</evidence>
<feature type="coiled-coil region" evidence="1">
    <location>
        <begin position="2"/>
        <end position="33"/>
    </location>
</feature>
<proteinExistence type="predicted"/>
<reference evidence="2 3" key="1">
    <citation type="submission" date="2019-02" db="EMBL/GenBank/DDBJ databases">
        <authorList>
            <consortium name="Pathogen Informatics"/>
        </authorList>
    </citation>
    <scope>NUCLEOTIDE SEQUENCE [LARGE SCALE GENOMIC DNA]</scope>
    <source>
        <strain evidence="2 3">3012STDY7089603</strain>
    </source>
</reference>